<protein>
    <recommendedName>
        <fullName evidence="3">Alpha/beta hydrolase fold-3 domain-containing protein</fullName>
    </recommendedName>
</protein>
<dbReference type="Gene3D" id="3.40.50.1820">
    <property type="entry name" value="alpha/beta hydrolase"/>
    <property type="match status" value="1"/>
</dbReference>
<dbReference type="Proteomes" id="UP000239907">
    <property type="component" value="Unassembled WGS sequence"/>
</dbReference>
<dbReference type="SUPFAM" id="SSF53474">
    <property type="entry name" value="alpha/beta-Hydrolases"/>
    <property type="match status" value="1"/>
</dbReference>
<reference evidence="1 2" key="1">
    <citation type="submission" date="2016-12" db="EMBL/GenBank/DDBJ databases">
        <title>Study of bacterial adaptation to deep sea.</title>
        <authorList>
            <person name="Song J."/>
            <person name="Yoshizawa S."/>
            <person name="Kogure K."/>
        </authorList>
    </citation>
    <scope>NUCLEOTIDE SEQUENCE [LARGE SCALE GENOMIC DNA]</scope>
    <source>
        <strain evidence="1 2">SAORIC-165</strain>
    </source>
</reference>
<comment type="caution">
    <text evidence="1">The sequence shown here is derived from an EMBL/GenBank/DDBJ whole genome shotgun (WGS) entry which is preliminary data.</text>
</comment>
<organism evidence="1 2">
    <name type="scientific">Rubritalea profundi</name>
    <dbReference type="NCBI Taxonomy" id="1658618"/>
    <lineage>
        <taxon>Bacteria</taxon>
        <taxon>Pseudomonadati</taxon>
        <taxon>Verrucomicrobiota</taxon>
        <taxon>Verrucomicrobiia</taxon>
        <taxon>Verrucomicrobiales</taxon>
        <taxon>Rubritaleaceae</taxon>
        <taxon>Rubritalea</taxon>
    </lineage>
</organism>
<sequence length="127" mass="14266">MDSSDKTVSPIAVIRDEELLKDAESIVYKRTEQGELTLHCFYPEGHSENDRRSAIILFHGGKWDQSMVTQFVPQALNFVALGAVGIVTEYRTSSVHSTTPLESISDAQTAILWIRKNNRYLGVDPKK</sequence>
<gene>
    <name evidence="1" type="ORF">BSZ32_08620</name>
</gene>
<dbReference type="EMBL" id="MQWA01000001">
    <property type="protein sequence ID" value="PQJ28567.1"/>
    <property type="molecule type" value="Genomic_DNA"/>
</dbReference>
<dbReference type="OrthoDB" id="9815425at2"/>
<dbReference type="RefSeq" id="WP_105043065.1">
    <property type="nucleotide sequence ID" value="NZ_MQWA01000001.1"/>
</dbReference>
<name>A0A2S7U221_9BACT</name>
<evidence type="ECO:0000313" key="1">
    <source>
        <dbReference type="EMBL" id="PQJ28567.1"/>
    </source>
</evidence>
<evidence type="ECO:0000313" key="2">
    <source>
        <dbReference type="Proteomes" id="UP000239907"/>
    </source>
</evidence>
<keyword evidence="2" id="KW-1185">Reference proteome</keyword>
<evidence type="ECO:0008006" key="3">
    <source>
        <dbReference type="Google" id="ProtNLM"/>
    </source>
</evidence>
<accession>A0A2S7U221</accession>
<dbReference type="AlphaFoldDB" id="A0A2S7U221"/>
<dbReference type="InterPro" id="IPR029058">
    <property type="entry name" value="AB_hydrolase_fold"/>
</dbReference>
<proteinExistence type="predicted"/>